<gene>
    <name evidence="2" type="ORF">HHA04nite_20730</name>
</gene>
<keyword evidence="3" id="KW-1185">Reference proteome</keyword>
<evidence type="ECO:0000313" key="2">
    <source>
        <dbReference type="EMBL" id="GEK73529.1"/>
    </source>
</evidence>
<dbReference type="EMBL" id="BJUS01000023">
    <property type="protein sequence ID" value="GEK73529.1"/>
    <property type="molecule type" value="Genomic_DNA"/>
</dbReference>
<evidence type="ECO:0000313" key="3">
    <source>
        <dbReference type="Proteomes" id="UP000321121"/>
    </source>
</evidence>
<dbReference type="InterPro" id="IPR006674">
    <property type="entry name" value="HD_domain"/>
</dbReference>
<protein>
    <recommendedName>
        <fullName evidence="1">HD domain-containing protein</fullName>
    </recommendedName>
</protein>
<dbReference type="Proteomes" id="UP000321121">
    <property type="component" value="Unassembled WGS sequence"/>
</dbReference>
<accession>A0ABQ0U4Q7</accession>
<proteinExistence type="predicted"/>
<dbReference type="PANTHER" id="PTHR35569:SF1">
    <property type="entry name" value="CYANAMIDE HYDRATASE DDI2-RELATED"/>
    <property type="match status" value="1"/>
</dbReference>
<reference evidence="2 3" key="1">
    <citation type="submission" date="2019-07" db="EMBL/GenBank/DDBJ databases">
        <title>Whole genome shotgun sequence of Halomonas halophila NBRC 102604.</title>
        <authorList>
            <person name="Hosoyama A."/>
            <person name="Uohara A."/>
            <person name="Ohji S."/>
            <person name="Ichikawa N."/>
        </authorList>
    </citation>
    <scope>NUCLEOTIDE SEQUENCE [LARGE SCALE GENOMIC DNA]</scope>
    <source>
        <strain evidence="2 3">NBRC 102604</strain>
    </source>
</reference>
<organism evidence="2 3">
    <name type="scientific">Halomonas halophila</name>
    <dbReference type="NCBI Taxonomy" id="29573"/>
    <lineage>
        <taxon>Bacteria</taxon>
        <taxon>Pseudomonadati</taxon>
        <taxon>Pseudomonadota</taxon>
        <taxon>Gammaproteobacteria</taxon>
        <taxon>Oceanospirillales</taxon>
        <taxon>Halomonadaceae</taxon>
        <taxon>Halomonas</taxon>
    </lineage>
</organism>
<dbReference type="Pfam" id="PF01966">
    <property type="entry name" value="HD"/>
    <property type="match status" value="1"/>
</dbReference>
<name>A0ABQ0U4Q7_9GAMM</name>
<dbReference type="Gene3D" id="1.10.3210.10">
    <property type="entry name" value="Hypothetical protein af1432"/>
    <property type="match status" value="1"/>
</dbReference>
<evidence type="ECO:0000259" key="1">
    <source>
        <dbReference type="Pfam" id="PF01966"/>
    </source>
</evidence>
<dbReference type="RefSeq" id="WP_186810080.1">
    <property type="nucleotide sequence ID" value="NZ_BJUS01000023.1"/>
</dbReference>
<feature type="domain" description="HD" evidence="1">
    <location>
        <begin position="86"/>
        <end position="186"/>
    </location>
</feature>
<dbReference type="SUPFAM" id="SSF109604">
    <property type="entry name" value="HD-domain/PDEase-like"/>
    <property type="match status" value="1"/>
</dbReference>
<dbReference type="PANTHER" id="PTHR35569">
    <property type="entry name" value="CYANAMIDE HYDRATASE DDI2-RELATED"/>
    <property type="match status" value="1"/>
</dbReference>
<comment type="caution">
    <text evidence="2">The sequence shown here is derived from an EMBL/GenBank/DDBJ whole genome shotgun (WGS) entry which is preliminary data.</text>
</comment>
<sequence>MLGPTPGSFAWSETTEGVLNAREKAHLIYQLVRSQMDEGLSRLAWRLGHSSVRKRAVEPSRVQAPDSALCRRVEARVAAHYSPALLAHCYRSWWMGALVGEALGIEADAEMLYVACLMHDVGLTDAHASCIAETAFQVTGAREARRLALAEQWHDDDAIRLYESISYHLNPWLDARRHTPEALLLKYGAHMDVVGAYRHLLSEEALGAIHRHHPREGFRQEITRSIVSAPHRAGGHAHCLRRLGFARLAGNNPLEQYATS</sequence>